<dbReference type="Proteomes" id="UP000073492">
    <property type="component" value="Unassembled WGS sequence"/>
</dbReference>
<accession>A0A139I9J9</accession>
<keyword evidence="8" id="KW-1185">Reference proteome</keyword>
<keyword evidence="5" id="KW-0472">Membrane</keyword>
<sequence length="752" mass="81698">MSSTAPPTTPVRKNPVTRSFTNPTASRASSTGAAIGETEGVETLFVHPNTKVIRFTSSSRPGSSAGTPSPGGKGQGTLPWATNTEKTMAAGPLEIYRVPGSVSFLHSGALLHTIMPRSNCWCVDGVSKFAMRVLPDTYYRIELPGDAPEDLEKVEELKVTFAKVLFYERTACPFARTFSVDLPEEQEIKPKKRRRRTDGPAKKWKLDKAYSWRPEGWTPDQDRPTDESSGSQTATDEEGSSSSTDDQVEAAADQVTDMKITAPSRPSVRDRAKGFNLRSVTAPPQMSLQSTPPSRLRTSFLADDHAAVSERSDSQSRDLHTDAGASREQHRALQAIFTDMPPSPPDSSAGFEFTSPHPSSRRVDPELPSSEQSREELEVQPPHVSHAPEMVSDISASIASSSQENDMGAAAITHSAADPDQLEEKSGDPGDHERENDEAERTSTLPEPPHLVHEVHEDASAALPKSEEFVKPDPVTVTDASHAAEADVLMHDQPLSQKPYDVRTNSRIASLPSLQIDGANLDPLDREPSLQEAEDSDAVKQDSAATSTEHPTAANPEEEIAHLQRESANSNAEPDPYAQIQARIQARRTIGSGVTTGFEPFRRQTTRQSSSSTASSSSLQSSRSRRGRPADLRQDQALAAGLVRKAYDVFLGPPAHLIAIMLKIAARFARGTFRNTLLYESPPGMRKHIPGSFDLDGSDVDFLDESEDDGSAGEDDFGVPLKSPIRMMSSEAVPRELTSPSMEERRGGQLKT</sequence>
<feature type="region of interest" description="Disordered" evidence="6">
    <location>
        <begin position="1"/>
        <end position="34"/>
    </location>
</feature>
<evidence type="ECO:0000256" key="6">
    <source>
        <dbReference type="SAM" id="MobiDB-lite"/>
    </source>
</evidence>
<feature type="region of interest" description="Disordered" evidence="6">
    <location>
        <begin position="55"/>
        <end position="80"/>
    </location>
</feature>
<feature type="region of interest" description="Disordered" evidence="6">
    <location>
        <begin position="704"/>
        <end position="752"/>
    </location>
</feature>
<dbReference type="GO" id="GO:0005780">
    <property type="term" value="C:extrinsic component of intraperoxisomal membrane"/>
    <property type="evidence" value="ECO:0007669"/>
    <property type="project" value="InterPro"/>
</dbReference>
<feature type="compositionally biased region" description="Polar residues" evidence="6">
    <location>
        <begin position="16"/>
        <end position="32"/>
    </location>
</feature>
<evidence type="ECO:0000256" key="1">
    <source>
        <dbReference type="ARBA" id="ARBA00003594"/>
    </source>
</evidence>
<gene>
    <name evidence="7" type="ORF">AC579_216</name>
</gene>
<feature type="compositionally biased region" description="Acidic residues" evidence="6">
    <location>
        <begin position="704"/>
        <end position="717"/>
    </location>
</feature>
<name>A0A139I9J9_9PEZI</name>
<organism evidence="7 8">
    <name type="scientific">Pseudocercospora musae</name>
    <dbReference type="NCBI Taxonomy" id="113226"/>
    <lineage>
        <taxon>Eukaryota</taxon>
        <taxon>Fungi</taxon>
        <taxon>Dikarya</taxon>
        <taxon>Ascomycota</taxon>
        <taxon>Pezizomycotina</taxon>
        <taxon>Dothideomycetes</taxon>
        <taxon>Dothideomycetidae</taxon>
        <taxon>Mycosphaerellales</taxon>
        <taxon>Mycosphaerellaceae</taxon>
        <taxon>Pseudocercospora</taxon>
    </lineage>
</organism>
<feature type="compositionally biased region" description="Basic and acidic residues" evidence="6">
    <location>
        <begin position="742"/>
        <end position="752"/>
    </location>
</feature>
<feature type="compositionally biased region" description="Low complexity" evidence="6">
    <location>
        <begin position="606"/>
        <end position="622"/>
    </location>
</feature>
<proteinExistence type="inferred from homology"/>
<dbReference type="InterPro" id="IPR024758">
    <property type="entry name" value="Inp1"/>
</dbReference>
<feature type="compositionally biased region" description="Basic and acidic residues" evidence="6">
    <location>
        <begin position="450"/>
        <end position="471"/>
    </location>
</feature>
<reference evidence="7 8" key="1">
    <citation type="submission" date="2015-07" db="EMBL/GenBank/DDBJ databases">
        <title>Comparative genomics of the Sigatoka disease complex on banana suggests a link between parallel evolutionary changes in Pseudocercospora fijiensis and Pseudocercospora eumusae and increased virulence on the banana host.</title>
        <authorList>
            <person name="Chang T.-C."/>
            <person name="Salvucci A."/>
            <person name="Crous P.W."/>
            <person name="Stergiopoulos I."/>
        </authorList>
    </citation>
    <scope>NUCLEOTIDE SEQUENCE [LARGE SCALE GENOMIC DNA]</scope>
    <source>
        <strain evidence="7 8">CBS 116634</strain>
    </source>
</reference>
<comment type="subcellular location">
    <subcellularLocation>
        <location evidence="2">Peroxisome membrane</location>
        <topology evidence="2">Peripheral membrane protein</topology>
    </subcellularLocation>
</comment>
<dbReference type="EMBL" id="LFZO01000203">
    <property type="protein sequence ID" value="KXT11404.1"/>
    <property type="molecule type" value="Genomic_DNA"/>
</dbReference>
<feature type="compositionally biased region" description="Basic and acidic residues" evidence="6">
    <location>
        <begin position="422"/>
        <end position="441"/>
    </location>
</feature>
<evidence type="ECO:0000313" key="8">
    <source>
        <dbReference type="Proteomes" id="UP000073492"/>
    </source>
</evidence>
<feature type="region of interest" description="Disordered" evidence="6">
    <location>
        <begin position="213"/>
        <end position="499"/>
    </location>
</feature>
<feature type="compositionally biased region" description="Basic and acidic residues" evidence="6">
    <location>
        <begin position="302"/>
        <end position="331"/>
    </location>
</feature>
<dbReference type="OrthoDB" id="4097008at2759"/>
<feature type="compositionally biased region" description="Low complexity" evidence="6">
    <location>
        <begin position="57"/>
        <end position="68"/>
    </location>
</feature>
<comment type="similarity">
    <text evidence="3">Belongs to the INP1 family.</text>
</comment>
<evidence type="ECO:0000256" key="2">
    <source>
        <dbReference type="ARBA" id="ARBA00004421"/>
    </source>
</evidence>
<feature type="region of interest" description="Disordered" evidence="6">
    <location>
        <begin position="517"/>
        <end position="556"/>
    </location>
</feature>
<dbReference type="Pfam" id="PF12634">
    <property type="entry name" value="Inp1"/>
    <property type="match status" value="1"/>
</dbReference>
<comment type="caution">
    <text evidence="7">The sequence shown here is derived from an EMBL/GenBank/DDBJ whole genome shotgun (WGS) entry which is preliminary data.</text>
</comment>
<feature type="region of interest" description="Disordered" evidence="6">
    <location>
        <begin position="593"/>
        <end position="631"/>
    </location>
</feature>
<evidence type="ECO:0000256" key="3">
    <source>
        <dbReference type="ARBA" id="ARBA00010707"/>
    </source>
</evidence>
<dbReference type="GO" id="GO:0045033">
    <property type="term" value="P:peroxisome inheritance"/>
    <property type="evidence" value="ECO:0007669"/>
    <property type="project" value="InterPro"/>
</dbReference>
<evidence type="ECO:0000256" key="5">
    <source>
        <dbReference type="ARBA" id="ARBA00023136"/>
    </source>
</evidence>
<evidence type="ECO:0000313" key="7">
    <source>
        <dbReference type="EMBL" id="KXT11404.1"/>
    </source>
</evidence>
<feature type="compositionally biased region" description="Polar residues" evidence="6">
    <location>
        <begin position="278"/>
        <end position="297"/>
    </location>
</feature>
<feature type="compositionally biased region" description="Low complexity" evidence="6">
    <location>
        <begin position="392"/>
        <end position="402"/>
    </location>
</feature>
<protein>
    <recommendedName>
        <fullName evidence="4">Inheritance of peroxisomes protein 1</fullName>
    </recommendedName>
</protein>
<evidence type="ECO:0000256" key="4">
    <source>
        <dbReference type="ARBA" id="ARBA00021397"/>
    </source>
</evidence>
<comment type="function">
    <text evidence="1">Required for peroxisome inheritance.</text>
</comment>
<dbReference type="AlphaFoldDB" id="A0A139I9J9"/>